<dbReference type="RefSeq" id="WP_271174443.1">
    <property type="nucleotide sequence ID" value="NZ_BSEJ01000017.1"/>
</dbReference>
<evidence type="ECO:0000313" key="3">
    <source>
        <dbReference type="EMBL" id="GLJ62760.1"/>
    </source>
</evidence>
<evidence type="ECO:0000256" key="1">
    <source>
        <dbReference type="ARBA" id="ARBA00022801"/>
    </source>
</evidence>
<gene>
    <name evidence="3" type="primary">ssnA</name>
    <name evidence="3" type="ORF">GCM10017576_28910</name>
</gene>
<dbReference type="InterPro" id="IPR011059">
    <property type="entry name" value="Metal-dep_hydrolase_composite"/>
</dbReference>
<dbReference type="Gene3D" id="3.20.20.140">
    <property type="entry name" value="Metal-dependent hydrolases"/>
    <property type="match status" value="1"/>
</dbReference>
<dbReference type="SUPFAM" id="SSF51556">
    <property type="entry name" value="Metallo-dependent hydrolases"/>
    <property type="match status" value="1"/>
</dbReference>
<dbReference type="EMBL" id="BSEJ01000017">
    <property type="protein sequence ID" value="GLJ62760.1"/>
    <property type="molecule type" value="Genomic_DNA"/>
</dbReference>
<sequence length="450" mass="47437">MTEHADPRLIVADVVWTPPGITYSPGVVEIDGGRVVSVGPVRDSRPSGPGVVDLGEALVMPGLVNTHAHTPMSLMRGVAEGHSLLTMEGFLQVLRTREAHLTPDLVPASVSVSCADFIRHGVTTFADQYFYADRIAPAVIESGLRAALAWGIVELGDDEARAREIAAATAFAESMQGVSDVVRGWLGPHAFFVDNRPDAMLAEREAAARLGVGLHVHFSTSGEEDEYCRSAYGTSALEQLSRMDMLSVPTILAHCNTVPVDELLLLAGTSAAMAVIPSVAMQSGVPAAPVRAALDAGVTVTLGTDNVCNNTNVDLFEEMRLLGKLAAFTSQVPNQVTPREILGIATVNGHRALGGAPQDGRIEPGAVADLLAIPLAEIARGPVGAQSLEAGLVYGTSGASVRDSMVAGRWLMRDREVLSVDVAAALAQQQRDYDILVSRIARGDRGSSWT</sequence>
<keyword evidence="4" id="KW-1185">Reference proteome</keyword>
<evidence type="ECO:0000313" key="4">
    <source>
        <dbReference type="Proteomes" id="UP001142462"/>
    </source>
</evidence>
<dbReference type="Proteomes" id="UP001142462">
    <property type="component" value="Unassembled WGS sequence"/>
</dbReference>
<name>A0A9W6H563_9MICO</name>
<reference evidence="3" key="1">
    <citation type="journal article" date="2014" name="Int. J. Syst. Evol. Microbiol.">
        <title>Complete genome sequence of Corynebacterium casei LMG S-19264T (=DSM 44701T), isolated from a smear-ripened cheese.</title>
        <authorList>
            <consortium name="US DOE Joint Genome Institute (JGI-PGF)"/>
            <person name="Walter F."/>
            <person name="Albersmeier A."/>
            <person name="Kalinowski J."/>
            <person name="Ruckert C."/>
        </authorList>
    </citation>
    <scope>NUCLEOTIDE SEQUENCE</scope>
    <source>
        <strain evidence="3">VKM Ac-1020</strain>
    </source>
</reference>
<dbReference type="InterPro" id="IPR032466">
    <property type="entry name" value="Metal_Hydrolase"/>
</dbReference>
<dbReference type="InterPro" id="IPR006680">
    <property type="entry name" value="Amidohydro-rel"/>
</dbReference>
<dbReference type="InterPro" id="IPR050287">
    <property type="entry name" value="MTA/SAH_deaminase"/>
</dbReference>
<keyword evidence="1" id="KW-0378">Hydrolase</keyword>
<dbReference type="PANTHER" id="PTHR43794">
    <property type="entry name" value="AMINOHYDROLASE SSNA-RELATED"/>
    <property type="match status" value="1"/>
</dbReference>
<proteinExistence type="predicted"/>
<dbReference type="SUPFAM" id="SSF51338">
    <property type="entry name" value="Composite domain of metallo-dependent hydrolases"/>
    <property type="match status" value="1"/>
</dbReference>
<dbReference type="Gene3D" id="2.30.40.10">
    <property type="entry name" value="Urease, subunit C, domain 1"/>
    <property type="match status" value="1"/>
</dbReference>
<dbReference type="Pfam" id="PF01979">
    <property type="entry name" value="Amidohydro_1"/>
    <property type="match status" value="1"/>
</dbReference>
<evidence type="ECO:0000259" key="2">
    <source>
        <dbReference type="Pfam" id="PF01979"/>
    </source>
</evidence>
<reference evidence="3" key="2">
    <citation type="submission" date="2023-01" db="EMBL/GenBank/DDBJ databases">
        <authorList>
            <person name="Sun Q."/>
            <person name="Evtushenko L."/>
        </authorList>
    </citation>
    <scope>NUCLEOTIDE SEQUENCE</scope>
    <source>
        <strain evidence="3">VKM Ac-1020</strain>
    </source>
</reference>
<dbReference type="AlphaFoldDB" id="A0A9W6H563"/>
<feature type="domain" description="Amidohydrolase-related" evidence="2">
    <location>
        <begin position="58"/>
        <end position="410"/>
    </location>
</feature>
<dbReference type="PANTHER" id="PTHR43794:SF11">
    <property type="entry name" value="AMIDOHYDROLASE-RELATED DOMAIN-CONTAINING PROTEIN"/>
    <property type="match status" value="1"/>
</dbReference>
<organism evidence="3 4">
    <name type="scientific">Microbacterium barkeri</name>
    <dbReference type="NCBI Taxonomy" id="33917"/>
    <lineage>
        <taxon>Bacteria</taxon>
        <taxon>Bacillati</taxon>
        <taxon>Actinomycetota</taxon>
        <taxon>Actinomycetes</taxon>
        <taxon>Micrococcales</taxon>
        <taxon>Microbacteriaceae</taxon>
        <taxon>Microbacterium</taxon>
    </lineage>
</organism>
<accession>A0A9W6H563</accession>
<protein>
    <submittedName>
        <fullName evidence="3">Amidohydrolase</fullName>
    </submittedName>
</protein>
<comment type="caution">
    <text evidence="3">The sequence shown here is derived from an EMBL/GenBank/DDBJ whole genome shotgun (WGS) entry which is preliminary data.</text>
</comment>
<dbReference type="GO" id="GO:0016810">
    <property type="term" value="F:hydrolase activity, acting on carbon-nitrogen (but not peptide) bonds"/>
    <property type="evidence" value="ECO:0007669"/>
    <property type="project" value="InterPro"/>
</dbReference>